<name>W9HZY9_FUSOX</name>
<accession>W9HZY9</accession>
<evidence type="ECO:0000313" key="1">
    <source>
        <dbReference type="EMBL" id="EWY87892.1"/>
    </source>
</evidence>
<dbReference type="HOGENOM" id="CLU_3106369_0_0_1"/>
<dbReference type="Proteomes" id="UP000030753">
    <property type="component" value="Unassembled WGS sequence"/>
</dbReference>
<organism evidence="1 2">
    <name type="scientific">Fusarium oxysporum NRRL 32931</name>
    <dbReference type="NCBI Taxonomy" id="660029"/>
    <lineage>
        <taxon>Eukaryota</taxon>
        <taxon>Fungi</taxon>
        <taxon>Dikarya</taxon>
        <taxon>Ascomycota</taxon>
        <taxon>Pezizomycotina</taxon>
        <taxon>Sordariomycetes</taxon>
        <taxon>Hypocreomycetidae</taxon>
        <taxon>Hypocreales</taxon>
        <taxon>Nectriaceae</taxon>
        <taxon>Fusarium</taxon>
        <taxon>Fusarium oxysporum species complex</taxon>
    </lineage>
</organism>
<sequence length="51" mass="6218">MKGIDVWDAILLLLTFRKHHPSWLYDRWDASERQFPEPDEYMVIIEGPFVR</sequence>
<dbReference type="AlphaFoldDB" id="W9HZY9"/>
<dbReference type="EMBL" id="JH717844">
    <property type="protein sequence ID" value="EWY87892.1"/>
    <property type="molecule type" value="Genomic_DNA"/>
</dbReference>
<proteinExistence type="predicted"/>
<protein>
    <submittedName>
        <fullName evidence="1">Uncharacterized protein</fullName>
    </submittedName>
</protein>
<evidence type="ECO:0000313" key="2">
    <source>
        <dbReference type="Proteomes" id="UP000030753"/>
    </source>
</evidence>
<reference evidence="1 2" key="1">
    <citation type="submission" date="2011-06" db="EMBL/GenBank/DDBJ databases">
        <title>The Genome Sequence of Fusarium oxysporum FOSC 3-a.</title>
        <authorList>
            <consortium name="The Broad Institute Genome Sequencing Platform"/>
            <person name="Ma L.-J."/>
            <person name="Gale L.R."/>
            <person name="Schwartz D.C."/>
            <person name="Zhou S."/>
            <person name="Corby-Kistler H."/>
            <person name="Young S.K."/>
            <person name="Zeng Q."/>
            <person name="Gargeya S."/>
            <person name="Fitzgerald M."/>
            <person name="Haas B."/>
            <person name="Abouelleil A."/>
            <person name="Alvarado L."/>
            <person name="Arachchi H.M."/>
            <person name="Berlin A."/>
            <person name="Brown A."/>
            <person name="Chapman S.B."/>
            <person name="Chen Z."/>
            <person name="Dunbar C."/>
            <person name="Freedman E."/>
            <person name="Gearin G."/>
            <person name="Gellesch M."/>
            <person name="Goldberg J."/>
            <person name="Griggs A."/>
            <person name="Gujja S."/>
            <person name="Heiman D."/>
            <person name="Howarth C."/>
            <person name="Larson L."/>
            <person name="Lui A."/>
            <person name="MacDonald P.J.P."/>
            <person name="Mehta T."/>
            <person name="Montmayeur A."/>
            <person name="Murphy C."/>
            <person name="Neiman D."/>
            <person name="Pearson M."/>
            <person name="Priest M."/>
            <person name="Roberts A."/>
            <person name="Saif S."/>
            <person name="Shea T."/>
            <person name="Shenoy N."/>
            <person name="Sisk P."/>
            <person name="Stolte C."/>
            <person name="Sykes S."/>
            <person name="Wortman J."/>
            <person name="Nusbaum C."/>
            <person name="Birren B."/>
        </authorList>
    </citation>
    <scope>NUCLEOTIDE SEQUENCE [LARGE SCALE GENOMIC DNA]</scope>
    <source>
        <strain evidence="2">FOSC 3-a</strain>
    </source>
</reference>
<gene>
    <name evidence="1" type="ORF">FOYG_09269</name>
</gene>